<sequence>MAPREFAVSGPVRIQATGRAGDLTVTTGAEDEVRVDIDGDGGDVRVDLVGDVLRIEVPQHARQLVAHRSSHRIAVTVPPRSSLDVGSGSGDVRTLGELAQVAVRTGSGRVDVAAADDASITAGSGDVTMTSLGTGTITTGSGDVVAATVSGALRARSASGDVVVTTATELDVTTASGDVLVRELHGQASARTVSGDILVNRAVSGRLQAMTASGDVAVRVAEGTAALLGCSSVSGTVTSTLEPAGEPEAGTPTVELRARTISGDISIRRTG</sequence>
<proteinExistence type="predicted"/>
<accession>A0ABW4L827</accession>
<reference evidence="3" key="1">
    <citation type="journal article" date="2019" name="Int. J. Syst. Evol. Microbiol.">
        <title>The Global Catalogue of Microorganisms (GCM) 10K type strain sequencing project: providing services to taxonomists for standard genome sequencing and annotation.</title>
        <authorList>
            <consortium name="The Broad Institute Genomics Platform"/>
            <consortium name="The Broad Institute Genome Sequencing Center for Infectious Disease"/>
            <person name="Wu L."/>
            <person name="Ma J."/>
        </authorList>
    </citation>
    <scope>NUCLEOTIDE SEQUENCE [LARGE SCALE GENOMIC DNA]</scope>
    <source>
        <strain evidence="3">JCM 17130</strain>
    </source>
</reference>
<evidence type="ECO:0000313" key="2">
    <source>
        <dbReference type="EMBL" id="MFD1718978.1"/>
    </source>
</evidence>
<evidence type="ECO:0000313" key="3">
    <source>
        <dbReference type="Proteomes" id="UP001597277"/>
    </source>
</evidence>
<protein>
    <submittedName>
        <fullName evidence="2">DUF4097 domain-containing protein</fullName>
    </submittedName>
</protein>
<dbReference type="EMBL" id="JBHUEE010000007">
    <property type="protein sequence ID" value="MFD1718978.1"/>
    <property type="molecule type" value="Genomic_DNA"/>
</dbReference>
<keyword evidence="3" id="KW-1185">Reference proteome</keyword>
<gene>
    <name evidence="2" type="ORF">ACFSE6_14115</name>
</gene>
<dbReference type="InterPro" id="IPR025164">
    <property type="entry name" value="Toastrack_DUF4097"/>
</dbReference>
<dbReference type="Pfam" id="PF13349">
    <property type="entry name" value="DUF4097"/>
    <property type="match status" value="1"/>
</dbReference>
<organism evidence="2 3">
    <name type="scientific">Georgenia deserti</name>
    <dbReference type="NCBI Taxonomy" id="2093781"/>
    <lineage>
        <taxon>Bacteria</taxon>
        <taxon>Bacillati</taxon>
        <taxon>Actinomycetota</taxon>
        <taxon>Actinomycetes</taxon>
        <taxon>Micrococcales</taxon>
        <taxon>Bogoriellaceae</taxon>
        <taxon>Georgenia</taxon>
    </lineage>
</organism>
<dbReference type="Proteomes" id="UP001597277">
    <property type="component" value="Unassembled WGS sequence"/>
</dbReference>
<feature type="domain" description="DUF4097" evidence="1">
    <location>
        <begin position="21"/>
        <end position="267"/>
    </location>
</feature>
<name>A0ABW4L827_9MICO</name>
<dbReference type="RefSeq" id="WP_388008340.1">
    <property type="nucleotide sequence ID" value="NZ_JBHUEE010000007.1"/>
</dbReference>
<comment type="caution">
    <text evidence="2">The sequence shown here is derived from an EMBL/GenBank/DDBJ whole genome shotgun (WGS) entry which is preliminary data.</text>
</comment>
<evidence type="ECO:0000259" key="1">
    <source>
        <dbReference type="Pfam" id="PF13349"/>
    </source>
</evidence>